<dbReference type="InterPro" id="IPR048628">
    <property type="entry name" value="Sec3_C"/>
</dbReference>
<dbReference type="InterPro" id="IPR028258">
    <property type="entry name" value="Sec3-PIP2_bind"/>
</dbReference>
<dbReference type="Proteomes" id="UP001634394">
    <property type="component" value="Unassembled WGS sequence"/>
</dbReference>
<evidence type="ECO:0000256" key="5">
    <source>
        <dbReference type="SAM" id="Coils"/>
    </source>
</evidence>
<dbReference type="CDD" id="cd14683">
    <property type="entry name" value="PH-EXOC1"/>
    <property type="match status" value="1"/>
</dbReference>
<dbReference type="EMBL" id="JBJQND010000004">
    <property type="protein sequence ID" value="KAL3878268.1"/>
    <property type="molecule type" value="Genomic_DNA"/>
</dbReference>
<dbReference type="GO" id="GO:0006887">
    <property type="term" value="P:exocytosis"/>
    <property type="evidence" value="ECO:0007669"/>
    <property type="project" value="UniProtKB-KW"/>
</dbReference>
<evidence type="ECO:0000259" key="6">
    <source>
        <dbReference type="SMART" id="SM01313"/>
    </source>
</evidence>
<keyword evidence="3" id="KW-0268">Exocytosis</keyword>
<protein>
    <recommendedName>
        <fullName evidence="6">Exocyst complex component Sec3 PIP2-binding N-terminal domain-containing protein</fullName>
    </recommendedName>
</protein>
<keyword evidence="8" id="KW-1185">Reference proteome</keyword>
<dbReference type="Pfam" id="PF09763">
    <property type="entry name" value="Sec3_CC"/>
    <property type="match status" value="1"/>
</dbReference>
<dbReference type="AlphaFoldDB" id="A0ABD3WYD8"/>
<gene>
    <name evidence="7" type="ORF">ACJMK2_030633</name>
</gene>
<proteinExistence type="inferred from homology"/>
<feature type="non-terminal residue" evidence="7">
    <location>
        <position position="1"/>
    </location>
</feature>
<name>A0ABD3WYD8_SINWO</name>
<evidence type="ECO:0000256" key="2">
    <source>
        <dbReference type="ARBA" id="ARBA00022448"/>
    </source>
</evidence>
<dbReference type="PANTHER" id="PTHR16092">
    <property type="entry name" value="SEC3/SYNTAXIN-RELATED"/>
    <property type="match status" value="1"/>
</dbReference>
<keyword evidence="4 5" id="KW-0175">Coiled coil</keyword>
<dbReference type="Pfam" id="PF15277">
    <property type="entry name" value="Sec3-PIP2_bind"/>
    <property type="match status" value="1"/>
</dbReference>
<dbReference type="Pfam" id="PF20654">
    <property type="entry name" value="Sec3_C-term"/>
    <property type="match status" value="1"/>
</dbReference>
<evidence type="ECO:0000313" key="7">
    <source>
        <dbReference type="EMBL" id="KAL3878268.1"/>
    </source>
</evidence>
<feature type="coiled-coil region" evidence="5">
    <location>
        <begin position="248"/>
        <end position="282"/>
    </location>
</feature>
<keyword evidence="2" id="KW-0813">Transport</keyword>
<reference evidence="7 8" key="1">
    <citation type="submission" date="2024-11" db="EMBL/GenBank/DDBJ databases">
        <title>Chromosome-level genome assembly of the freshwater bivalve Anodonta woodiana.</title>
        <authorList>
            <person name="Chen X."/>
        </authorList>
    </citation>
    <scope>NUCLEOTIDE SEQUENCE [LARGE SCALE GENOMIC DNA]</scope>
    <source>
        <strain evidence="7">MN2024</strain>
        <tissue evidence="7">Gills</tissue>
    </source>
</reference>
<feature type="domain" description="Exocyst complex component Sec3 PIP2-binding N-terminal" evidence="6">
    <location>
        <begin position="55"/>
        <end position="147"/>
    </location>
</feature>
<evidence type="ECO:0000313" key="8">
    <source>
        <dbReference type="Proteomes" id="UP001634394"/>
    </source>
</evidence>
<accession>A0ABD3WYD8</accession>
<evidence type="ECO:0000256" key="4">
    <source>
        <dbReference type="ARBA" id="ARBA00023054"/>
    </source>
</evidence>
<comment type="caution">
    <text evidence="7">The sequence shown here is derived from an EMBL/GenBank/DDBJ whole genome shotgun (WGS) entry which is preliminary data.</text>
</comment>
<sequence length="923" mass="105551">NAHAQTDKTDIIWTQRDLTHKKRKMTAIKHTLQKNLFQPNEERLVAFVHVTKAGKKKRSSFLCATLSVAEGMNQTMVYQVKKAEKGEVYKKKMIRYLRDLKVVDGKDARKETADFDLHFEKVYKWTASSIEERDNFIKYIWKLSQRYLDQKPEFLNVPKKLMEESKHVEKGHTSLEGMDVTGIAEDYQALTTKEEQDLDLLMSECQVAISNAEVFAEQLSKQLSVLDGANIHSIMGSEDQVLNLMRLLDDGIQQAEKIEEKLDSYNDILQVVKDQMEVMKDKDTLINISTKNHKKLLDELEHLVVSLDLDLKFQKALADGDLSSSSGILECTEAAKELEKSVSADIHPALRKMAAVDEQQKKFAKISSNFAKRLAHHLNNFFIHQGNELGETLSRHSGDLKLPQHNSIHRDLIPYAELMFWLKNADISNFNELSKVYTQSLSKLYVREVQDFFDCAKLHLAGKGDRSKLGSVGGSFSGSRLSGSSTSLNKYIESRGRSSSVQSIDSVSLSHGSNINLAARHLFDQVLEKVFSELEPVCLAEQDFCCRFFHLVSDLRKDSGQPQEVNESDGEIWMPLNPKITVEEYIVENLGGGLMQKRMTSAQRQINEEVRNMLGALFPTLQADIDDFISFADKLDGFNSMYLLVKMSQHVINTQDAGSFLSKTFASSLVRIKRNFDSFIEMQIKAISETKVSKKSKCGIISFVHNFEEFANLAESIFRGSDRHTDLDKGYTKLVAAIFDNIERIAEDHPKTPKEVIRMENYHHMFSVLSTLKISSLEGDKKKAKQKYQDNLTFYTQDRLGRPLEKLHVFIEGVKGHLSQGVKPEDVGYQLAFSKQELRKVIKDYTGKDVKKSLEHMYKKVEKHLSEEENLLQVVWVSMQDEFIKQYNEYEELINRCYPDAKITLEFTINDVLDFFSDIARSH</sequence>
<dbReference type="PANTHER" id="PTHR16092:SF14">
    <property type="entry name" value="EXOCYST COMPLEX COMPONENT 1 ISOFORM X1"/>
    <property type="match status" value="1"/>
</dbReference>
<evidence type="ECO:0000256" key="1">
    <source>
        <dbReference type="ARBA" id="ARBA00006518"/>
    </source>
</evidence>
<evidence type="ECO:0000256" key="3">
    <source>
        <dbReference type="ARBA" id="ARBA00022483"/>
    </source>
</evidence>
<comment type="similarity">
    <text evidence="1">Belongs to the SEC3 family.</text>
</comment>
<dbReference type="InterPro" id="IPR019160">
    <property type="entry name" value="Sec3_CC"/>
</dbReference>
<dbReference type="SMART" id="SM01313">
    <property type="entry name" value="Sec3-PIP2_bind"/>
    <property type="match status" value="1"/>
</dbReference>
<dbReference type="Gene3D" id="2.30.29.90">
    <property type="match status" value="1"/>
</dbReference>
<organism evidence="7 8">
    <name type="scientific">Sinanodonta woodiana</name>
    <name type="common">Chinese pond mussel</name>
    <name type="synonym">Anodonta woodiana</name>
    <dbReference type="NCBI Taxonomy" id="1069815"/>
    <lineage>
        <taxon>Eukaryota</taxon>
        <taxon>Metazoa</taxon>
        <taxon>Spiralia</taxon>
        <taxon>Lophotrochozoa</taxon>
        <taxon>Mollusca</taxon>
        <taxon>Bivalvia</taxon>
        <taxon>Autobranchia</taxon>
        <taxon>Heteroconchia</taxon>
        <taxon>Palaeoheterodonta</taxon>
        <taxon>Unionida</taxon>
        <taxon>Unionoidea</taxon>
        <taxon>Unionidae</taxon>
        <taxon>Unioninae</taxon>
        <taxon>Sinanodonta</taxon>
    </lineage>
</organism>